<reference evidence="2" key="1">
    <citation type="submission" date="2020-05" db="EMBL/GenBank/DDBJ databases">
        <authorList>
            <person name="Chiriac C."/>
            <person name="Salcher M."/>
            <person name="Ghai R."/>
            <person name="Kavagutti S V."/>
        </authorList>
    </citation>
    <scope>NUCLEOTIDE SEQUENCE</scope>
</reference>
<dbReference type="AlphaFoldDB" id="A0A6J7IT00"/>
<name>A0A6J7IT00_9ZZZZ</name>
<dbReference type="PANTHER" id="PTHR33303:SF2">
    <property type="entry name" value="COA-BINDING DOMAIN-CONTAINING PROTEIN"/>
    <property type="match status" value="1"/>
</dbReference>
<sequence length="141" mass="15228">MSTIDGVDDATVRGLLATPRVWAVVGCSPRPDRDSHRIASLLRSRGNTIVPIHPGADEILGERAYPTLEAAREDHEIDVVDVFRRSEDAGVHVDEAVRIGASAAWLQLGVIDVAAAERGRAAGLTVVMNRCPAIEYPRLQL</sequence>
<dbReference type="Gene3D" id="3.40.50.720">
    <property type="entry name" value="NAD(P)-binding Rossmann-like Domain"/>
    <property type="match status" value="1"/>
</dbReference>
<gene>
    <name evidence="2" type="ORF">UFOPK3564_02501</name>
</gene>
<proteinExistence type="predicted"/>
<evidence type="ECO:0000313" key="2">
    <source>
        <dbReference type="EMBL" id="CAB4933297.1"/>
    </source>
</evidence>
<dbReference type="InterPro" id="IPR003781">
    <property type="entry name" value="CoA-bd"/>
</dbReference>
<accession>A0A6J7IT00</accession>
<dbReference type="SUPFAM" id="SSF51735">
    <property type="entry name" value="NAD(P)-binding Rossmann-fold domains"/>
    <property type="match status" value="1"/>
</dbReference>
<evidence type="ECO:0000259" key="1">
    <source>
        <dbReference type="SMART" id="SM00881"/>
    </source>
</evidence>
<dbReference type="InterPro" id="IPR036291">
    <property type="entry name" value="NAD(P)-bd_dom_sf"/>
</dbReference>
<dbReference type="SMART" id="SM00881">
    <property type="entry name" value="CoA_binding"/>
    <property type="match status" value="1"/>
</dbReference>
<feature type="domain" description="CoA-binding" evidence="1">
    <location>
        <begin position="16"/>
        <end position="110"/>
    </location>
</feature>
<dbReference type="Pfam" id="PF13380">
    <property type="entry name" value="CoA_binding_2"/>
    <property type="match status" value="1"/>
</dbReference>
<protein>
    <submittedName>
        <fullName evidence="2">Unannotated protein</fullName>
    </submittedName>
</protein>
<dbReference type="EMBL" id="CAFBMK010000179">
    <property type="protein sequence ID" value="CAB4933297.1"/>
    <property type="molecule type" value="Genomic_DNA"/>
</dbReference>
<organism evidence="2">
    <name type="scientific">freshwater metagenome</name>
    <dbReference type="NCBI Taxonomy" id="449393"/>
    <lineage>
        <taxon>unclassified sequences</taxon>
        <taxon>metagenomes</taxon>
        <taxon>ecological metagenomes</taxon>
    </lineage>
</organism>
<dbReference type="PANTHER" id="PTHR33303">
    <property type="entry name" value="CYTOPLASMIC PROTEIN-RELATED"/>
    <property type="match status" value="1"/>
</dbReference>